<organism evidence="2">
    <name type="scientific">Archaeoglobus fulgidus</name>
    <dbReference type="NCBI Taxonomy" id="2234"/>
    <lineage>
        <taxon>Archaea</taxon>
        <taxon>Methanobacteriati</taxon>
        <taxon>Methanobacteriota</taxon>
        <taxon>Archaeoglobi</taxon>
        <taxon>Archaeoglobales</taxon>
        <taxon>Archaeoglobaceae</taxon>
        <taxon>Archaeoglobus</taxon>
    </lineage>
</organism>
<comment type="caution">
    <text evidence="2">The sequence shown here is derived from an EMBL/GenBank/DDBJ whole genome shotgun (WGS) entry which is preliminary data.</text>
</comment>
<proteinExistence type="predicted"/>
<reference evidence="2" key="1">
    <citation type="journal article" date="2020" name="mSystems">
        <title>Genome- and Community-Level Interaction Insights into Carbon Utilization and Element Cycling Functions of Hydrothermarchaeota in Hydrothermal Sediment.</title>
        <authorList>
            <person name="Zhou Z."/>
            <person name="Liu Y."/>
            <person name="Xu W."/>
            <person name="Pan J."/>
            <person name="Luo Z.H."/>
            <person name="Li M."/>
        </authorList>
    </citation>
    <scope>NUCLEOTIDE SEQUENCE [LARGE SCALE GENOMIC DNA]</scope>
    <source>
        <strain evidence="2">SpSt-587</strain>
    </source>
</reference>
<dbReference type="Gene3D" id="1.10.10.10">
    <property type="entry name" value="Winged helix-like DNA-binding domain superfamily/Winged helix DNA-binding domain"/>
    <property type="match status" value="1"/>
</dbReference>
<dbReference type="EMBL" id="DSYZ01000156">
    <property type="protein sequence ID" value="HGT83717.1"/>
    <property type="molecule type" value="Genomic_DNA"/>
</dbReference>
<evidence type="ECO:0000259" key="1">
    <source>
        <dbReference type="Pfam" id="PF14947"/>
    </source>
</evidence>
<gene>
    <name evidence="2" type="ORF">ENT52_08355</name>
</gene>
<dbReference type="InterPro" id="IPR036388">
    <property type="entry name" value="WH-like_DNA-bd_sf"/>
</dbReference>
<protein>
    <submittedName>
        <fullName evidence="2">Winged helix-turn-helix transcriptional regulator</fullName>
    </submittedName>
</protein>
<dbReference type="InterPro" id="IPR036390">
    <property type="entry name" value="WH_DNA-bd_sf"/>
</dbReference>
<dbReference type="AlphaFoldDB" id="A0A7J3M412"/>
<dbReference type="SUPFAM" id="SSF46785">
    <property type="entry name" value="Winged helix' DNA-binding domain"/>
    <property type="match status" value="1"/>
</dbReference>
<feature type="domain" description="ArnR1-like winged helix-turn-helix" evidence="1">
    <location>
        <begin position="5"/>
        <end position="87"/>
    </location>
</feature>
<sequence length="92" mass="11015">MKKERRNKLEIIHDILRIIASHGNSILPTPLLRFSNLSTQNFSRYMAELVEKGFVREVFDEDGRKYYTLTDKGFEFLEKYQRIKELIEEFGL</sequence>
<evidence type="ECO:0000313" key="2">
    <source>
        <dbReference type="EMBL" id="HGT83717.1"/>
    </source>
</evidence>
<name>A0A7J3M412_ARCFL</name>
<dbReference type="InterPro" id="IPR038723">
    <property type="entry name" value="ArnR1-like_HTH"/>
</dbReference>
<accession>A0A7J3M412</accession>
<dbReference type="Pfam" id="PF14947">
    <property type="entry name" value="HTH_45"/>
    <property type="match status" value="1"/>
</dbReference>